<feature type="compositionally biased region" description="Low complexity" evidence="1">
    <location>
        <begin position="161"/>
        <end position="177"/>
    </location>
</feature>
<feature type="region of interest" description="Disordered" evidence="1">
    <location>
        <begin position="204"/>
        <end position="229"/>
    </location>
</feature>
<feature type="compositionally biased region" description="Low complexity" evidence="1">
    <location>
        <begin position="489"/>
        <end position="503"/>
    </location>
</feature>
<dbReference type="Proteomes" id="UP000812966">
    <property type="component" value="Unassembled WGS sequence"/>
</dbReference>
<sequence length="576" mass="60615">MTTSIQESVSSGTLPVATSEASFGPVTTSVTSDSQASSSVAINSQGPTESALTTDATSVRSSETAAEPTRTSASSVISPSGNSSMTGEIETSTRPTGTEPNESIATGSATSLFSGTVESTAQSDSWTSWESSQSTAAATSSSFQPYVPTATTLIFAAPTSTTSASSSTASATRTQATEQSLTLTPETTLVMPSTAVIASNVPTMIVPPSEPTTTTKAATETATASEDGSQTTAGSALISILLNSNNYPWQFVVNNSDATSQLFVTFPEMLSTALAIDSKEVRTYALQAYSPASYNGDGTELLTKWLGYIPADRVNDLAQYIKTPSSPLYNQAGIPGQLALQIDSSYPLVGSTNTGSNGSPTSAASVSKTDNTRRDTIIGVCVGVGGALWLALAVWIYRRVKRNHDAKIHRRLSERFSVNDGAAFAGSYPANYRHSRSSSLAASEVDDRPSSFYANDADNFPAARRRRSSVSQAVRESVTFGNQSHRPPSGIGSSWFRSSGSQSNRRISRDFGANNPTSPQMSQNPFADIVHRSYLENGPAPRSPAWRTSTNGRPVDKRLIGAPTLQSNSLEFTGYK</sequence>
<feature type="region of interest" description="Disordered" evidence="1">
    <location>
        <begin position="161"/>
        <end position="184"/>
    </location>
</feature>
<evidence type="ECO:0000256" key="1">
    <source>
        <dbReference type="SAM" id="MobiDB-lite"/>
    </source>
</evidence>
<evidence type="ECO:0008006" key="5">
    <source>
        <dbReference type="Google" id="ProtNLM"/>
    </source>
</evidence>
<dbReference type="GO" id="GO:0001402">
    <property type="term" value="P:signal transduction involved in filamentous growth"/>
    <property type="evidence" value="ECO:0007669"/>
    <property type="project" value="TreeGrafter"/>
</dbReference>
<feature type="compositionally biased region" description="Low complexity" evidence="1">
    <location>
        <begin position="469"/>
        <end position="478"/>
    </location>
</feature>
<reference evidence="3" key="1">
    <citation type="submission" date="2020-04" db="EMBL/GenBank/DDBJ databases">
        <title>Analysis of mating type loci in Filobasidium floriforme.</title>
        <authorList>
            <person name="Nowrousian M."/>
        </authorList>
    </citation>
    <scope>NUCLEOTIDE SEQUENCE</scope>
    <source>
        <strain evidence="3">CBS 6242</strain>
    </source>
</reference>
<feature type="compositionally biased region" description="Polar residues" evidence="1">
    <location>
        <begin position="1"/>
        <end position="13"/>
    </location>
</feature>
<dbReference type="GO" id="GO:0005886">
    <property type="term" value="C:plasma membrane"/>
    <property type="evidence" value="ECO:0007669"/>
    <property type="project" value="InterPro"/>
</dbReference>
<dbReference type="GO" id="GO:0007232">
    <property type="term" value="P:osmosensory signaling pathway via Sho1 osmosensor"/>
    <property type="evidence" value="ECO:0007669"/>
    <property type="project" value="InterPro"/>
</dbReference>
<comment type="caution">
    <text evidence="3">The sequence shown here is derived from an EMBL/GenBank/DDBJ whole genome shotgun (WGS) entry which is preliminary data.</text>
</comment>
<dbReference type="PANTHER" id="PTHR35778">
    <property type="entry name" value="SIGNALING MUCIN HKR1-RELATED"/>
    <property type="match status" value="1"/>
</dbReference>
<dbReference type="GO" id="GO:0009986">
    <property type="term" value="C:cell surface"/>
    <property type="evidence" value="ECO:0007669"/>
    <property type="project" value="TreeGrafter"/>
</dbReference>
<dbReference type="GO" id="GO:0005034">
    <property type="term" value="F:osmosensor activity"/>
    <property type="evidence" value="ECO:0007669"/>
    <property type="project" value="InterPro"/>
</dbReference>
<evidence type="ECO:0000256" key="2">
    <source>
        <dbReference type="SAM" id="Phobius"/>
    </source>
</evidence>
<accession>A0A8K0NMI9</accession>
<dbReference type="PANTHER" id="PTHR35778:SF1">
    <property type="entry name" value="SIGNALING MUCIN HKR1-RELATED"/>
    <property type="match status" value="1"/>
</dbReference>
<feature type="compositionally biased region" description="Low complexity" evidence="1">
    <location>
        <begin position="26"/>
        <end position="40"/>
    </location>
</feature>
<keyword evidence="4" id="KW-1185">Reference proteome</keyword>
<feature type="compositionally biased region" description="Polar residues" evidence="1">
    <location>
        <begin position="514"/>
        <end position="524"/>
    </location>
</feature>
<feature type="region of interest" description="Disordered" evidence="1">
    <location>
        <begin position="1"/>
        <end position="110"/>
    </location>
</feature>
<dbReference type="GO" id="GO:0030427">
    <property type="term" value="C:site of polarized growth"/>
    <property type="evidence" value="ECO:0007669"/>
    <property type="project" value="TreeGrafter"/>
</dbReference>
<evidence type="ECO:0000313" key="4">
    <source>
        <dbReference type="Proteomes" id="UP000812966"/>
    </source>
</evidence>
<evidence type="ECO:0000313" key="3">
    <source>
        <dbReference type="EMBL" id="KAG7527410.1"/>
    </source>
</evidence>
<dbReference type="GO" id="GO:0030010">
    <property type="term" value="P:establishment of cell polarity"/>
    <property type="evidence" value="ECO:0007669"/>
    <property type="project" value="TreeGrafter"/>
</dbReference>
<name>A0A8K0NMI9_9TREE</name>
<protein>
    <recommendedName>
        <fullName evidence="5">Mid2 domain-containing protein</fullName>
    </recommendedName>
</protein>
<proteinExistence type="predicted"/>
<keyword evidence="2" id="KW-1133">Transmembrane helix</keyword>
<keyword evidence="2" id="KW-0812">Transmembrane</keyword>
<dbReference type="AlphaFoldDB" id="A0A8K0NMI9"/>
<feature type="compositionally biased region" description="Polar residues" evidence="1">
    <location>
        <begin position="41"/>
        <end position="110"/>
    </location>
</feature>
<feature type="compositionally biased region" description="Low complexity" evidence="1">
    <location>
        <begin position="212"/>
        <end position="224"/>
    </location>
</feature>
<dbReference type="EMBL" id="JABELV010000296">
    <property type="protein sequence ID" value="KAG7527410.1"/>
    <property type="molecule type" value="Genomic_DNA"/>
</dbReference>
<dbReference type="InterPro" id="IPR039295">
    <property type="entry name" value="MSB2"/>
</dbReference>
<dbReference type="GO" id="GO:0031505">
    <property type="term" value="P:fungal-type cell wall organization"/>
    <property type="evidence" value="ECO:0007669"/>
    <property type="project" value="TreeGrafter"/>
</dbReference>
<dbReference type="GO" id="GO:0006972">
    <property type="term" value="P:hyperosmotic response"/>
    <property type="evidence" value="ECO:0007669"/>
    <property type="project" value="TreeGrafter"/>
</dbReference>
<feature type="region of interest" description="Disordered" evidence="1">
    <location>
        <begin position="451"/>
        <end position="524"/>
    </location>
</feature>
<feature type="region of interest" description="Disordered" evidence="1">
    <location>
        <begin position="538"/>
        <end position="562"/>
    </location>
</feature>
<dbReference type="GO" id="GO:0005576">
    <property type="term" value="C:extracellular region"/>
    <property type="evidence" value="ECO:0007669"/>
    <property type="project" value="TreeGrafter"/>
</dbReference>
<organism evidence="3 4">
    <name type="scientific">Filobasidium floriforme</name>
    <dbReference type="NCBI Taxonomy" id="5210"/>
    <lineage>
        <taxon>Eukaryota</taxon>
        <taxon>Fungi</taxon>
        <taxon>Dikarya</taxon>
        <taxon>Basidiomycota</taxon>
        <taxon>Agaricomycotina</taxon>
        <taxon>Tremellomycetes</taxon>
        <taxon>Filobasidiales</taxon>
        <taxon>Filobasidiaceae</taxon>
        <taxon>Filobasidium</taxon>
    </lineage>
</organism>
<gene>
    <name evidence="3" type="ORF">FFLO_06961</name>
</gene>
<feature type="transmembrane region" description="Helical" evidence="2">
    <location>
        <begin position="377"/>
        <end position="397"/>
    </location>
</feature>
<keyword evidence="2" id="KW-0472">Membrane</keyword>